<dbReference type="RefSeq" id="WP_073459092.1">
    <property type="nucleotide sequence ID" value="NZ_CALGVN010000037.1"/>
</dbReference>
<dbReference type="Proteomes" id="UP000184363">
    <property type="component" value="Unassembled WGS sequence"/>
</dbReference>
<keyword evidence="2" id="KW-1185">Reference proteome</keyword>
<evidence type="ECO:0000313" key="1">
    <source>
        <dbReference type="EMBL" id="SHL12209.1"/>
    </source>
</evidence>
<dbReference type="STRING" id="1848.SAMN05443637_118140"/>
<name>A0A1M6Y276_PSETH</name>
<evidence type="ECO:0000313" key="2">
    <source>
        <dbReference type="Proteomes" id="UP000184363"/>
    </source>
</evidence>
<organism evidence="1 2">
    <name type="scientific">Pseudonocardia thermophila</name>
    <dbReference type="NCBI Taxonomy" id="1848"/>
    <lineage>
        <taxon>Bacteria</taxon>
        <taxon>Bacillati</taxon>
        <taxon>Actinomycetota</taxon>
        <taxon>Actinomycetes</taxon>
        <taxon>Pseudonocardiales</taxon>
        <taxon>Pseudonocardiaceae</taxon>
        <taxon>Pseudonocardia</taxon>
    </lineage>
</organism>
<dbReference type="AlphaFoldDB" id="A0A1M6Y276"/>
<accession>A0A1M6Y276</accession>
<dbReference type="EMBL" id="FRAP01000018">
    <property type="protein sequence ID" value="SHL12209.1"/>
    <property type="molecule type" value="Genomic_DNA"/>
</dbReference>
<proteinExistence type="predicted"/>
<gene>
    <name evidence="1" type="ORF">SAMN05443637_118140</name>
</gene>
<reference evidence="1 2" key="1">
    <citation type="submission" date="2016-11" db="EMBL/GenBank/DDBJ databases">
        <authorList>
            <person name="Jaros S."/>
            <person name="Januszkiewicz K."/>
            <person name="Wedrychowicz H."/>
        </authorList>
    </citation>
    <scope>NUCLEOTIDE SEQUENCE [LARGE SCALE GENOMIC DNA]</scope>
    <source>
        <strain evidence="1 2">DSM 43832</strain>
    </source>
</reference>
<sequence length="278" mass="28587">MSAAVRSGPRAIAVLGDHGSDRVAAFLAGHVRSLGGLDAEMVLVPRSTDLTAQLTELPPRFHAAYLVEADPLQAHAVADRAAQRDLRMVVSDHDGAAAALCAAVLLHLRDTARPLQRASVAVASAARLPALAPLLMIAGVHDLRMWTEADAAVLPWARVAADADVAIDLRPGPEAAAEALRAAADRADGSLLRPADARWDQHVVAALLRVALACPPGSVHVSTGVLHACVSGIVAATPRPGHGRPAGSAIIDGVEAAVRGAIDPRLAASRVGEDAEEV</sequence>
<protein>
    <submittedName>
        <fullName evidence="1">Uncharacterized protein</fullName>
    </submittedName>
</protein>